<keyword evidence="2" id="KW-1185">Reference proteome</keyword>
<organism evidence="1 2">
    <name type="scientific">Neobacillus pocheonensis</name>
    <dbReference type="NCBI Taxonomy" id="363869"/>
    <lineage>
        <taxon>Bacteria</taxon>
        <taxon>Bacillati</taxon>
        <taxon>Bacillota</taxon>
        <taxon>Bacilli</taxon>
        <taxon>Bacillales</taxon>
        <taxon>Bacillaceae</taxon>
        <taxon>Neobacillus</taxon>
    </lineage>
</organism>
<protein>
    <submittedName>
        <fullName evidence="1">Uncharacterized protein</fullName>
    </submittedName>
</protein>
<sequence length="154" mass="17680">MDDEISIFEEFGAHWTTWTYKDVGVMGLVTLDPESEYMQKLSSIFKMKQALNTDDWMIWLPGFKARQQVEELASHLEEVVNPEMSHGYNLAALSQAILTVYAGAVIQPEYAKIFKDLSEEEIDLIMQSFAFKNCKINEGLLNVLQKHTQKEVTQ</sequence>
<dbReference type="Proteomes" id="UP001523262">
    <property type="component" value="Unassembled WGS sequence"/>
</dbReference>
<comment type="caution">
    <text evidence="1">The sequence shown here is derived from an EMBL/GenBank/DDBJ whole genome shotgun (WGS) entry which is preliminary data.</text>
</comment>
<reference evidence="1 2" key="1">
    <citation type="submission" date="2022-06" db="EMBL/GenBank/DDBJ databases">
        <authorList>
            <person name="Jeon C.O."/>
        </authorList>
    </citation>
    <scope>NUCLEOTIDE SEQUENCE [LARGE SCALE GENOMIC DNA]</scope>
    <source>
        <strain evidence="1 2">KCTC 13943</strain>
    </source>
</reference>
<gene>
    <name evidence="1" type="ORF">NDK43_24300</name>
</gene>
<evidence type="ECO:0000313" key="1">
    <source>
        <dbReference type="EMBL" id="MCM2534893.1"/>
    </source>
</evidence>
<evidence type="ECO:0000313" key="2">
    <source>
        <dbReference type="Proteomes" id="UP001523262"/>
    </source>
</evidence>
<name>A0ABT0WH69_9BACI</name>
<accession>A0ABT0WH69</accession>
<dbReference type="EMBL" id="JAMQCR010000002">
    <property type="protein sequence ID" value="MCM2534893.1"/>
    <property type="molecule type" value="Genomic_DNA"/>
</dbReference>
<proteinExistence type="predicted"/>